<evidence type="ECO:0008006" key="4">
    <source>
        <dbReference type="Google" id="ProtNLM"/>
    </source>
</evidence>
<keyword evidence="1" id="KW-0472">Membrane</keyword>
<keyword evidence="3" id="KW-1185">Reference proteome</keyword>
<dbReference type="Proteomes" id="UP001223586">
    <property type="component" value="Unassembled WGS sequence"/>
</dbReference>
<organism evidence="2 3">
    <name type="scientific">Bacillus chungangensis</name>
    <dbReference type="NCBI Taxonomy" id="587633"/>
    <lineage>
        <taxon>Bacteria</taxon>
        <taxon>Bacillati</taxon>
        <taxon>Bacillota</taxon>
        <taxon>Bacilli</taxon>
        <taxon>Bacillales</taxon>
        <taxon>Bacillaceae</taxon>
        <taxon>Bacillus</taxon>
    </lineage>
</organism>
<accession>A0ABT9WWT4</accession>
<reference evidence="2 3" key="1">
    <citation type="submission" date="2023-07" db="EMBL/GenBank/DDBJ databases">
        <title>Genomic Encyclopedia of Type Strains, Phase IV (KMG-IV): sequencing the most valuable type-strain genomes for metagenomic binning, comparative biology and taxonomic classification.</title>
        <authorList>
            <person name="Goeker M."/>
        </authorList>
    </citation>
    <scope>NUCLEOTIDE SEQUENCE [LARGE SCALE GENOMIC DNA]</scope>
    <source>
        <strain evidence="2 3">DSM 23837</strain>
    </source>
</reference>
<protein>
    <recommendedName>
        <fullName evidence="4">DUF3397 domain-containing protein</fullName>
    </recommendedName>
</protein>
<evidence type="ECO:0000256" key="1">
    <source>
        <dbReference type="SAM" id="Phobius"/>
    </source>
</evidence>
<evidence type="ECO:0000313" key="2">
    <source>
        <dbReference type="EMBL" id="MDQ0177672.1"/>
    </source>
</evidence>
<dbReference type="RefSeq" id="WP_307231864.1">
    <property type="nucleotide sequence ID" value="NZ_JAUSTT010000025.1"/>
</dbReference>
<dbReference type="Pfam" id="PF11877">
    <property type="entry name" value="DUF3397"/>
    <property type="match status" value="1"/>
</dbReference>
<feature type="transmembrane region" description="Helical" evidence="1">
    <location>
        <begin position="64"/>
        <end position="83"/>
    </location>
</feature>
<proteinExistence type="predicted"/>
<gene>
    <name evidence="2" type="ORF">J2S08_003553</name>
</gene>
<dbReference type="EMBL" id="JAUSTT010000025">
    <property type="protein sequence ID" value="MDQ0177672.1"/>
    <property type="molecule type" value="Genomic_DNA"/>
</dbReference>
<name>A0ABT9WWT4_9BACI</name>
<dbReference type="InterPro" id="IPR024515">
    <property type="entry name" value="DUF3397"/>
</dbReference>
<sequence length="131" mass="15560">MSAFFSNLLAVLMIFPFLGYLIIFVCVKQTTKNHRMAKYIGIDFTTLLLIFSVHYLMIVIWSVSYLWLLFIMMFIIGIILVFFHWKTKKEIHIGKVLRGYWRIHFLVFSSVYFFLLLFGLIKKIVEGFANT</sequence>
<keyword evidence="1" id="KW-1133">Transmembrane helix</keyword>
<feature type="transmembrane region" description="Helical" evidence="1">
    <location>
        <begin position="103"/>
        <end position="121"/>
    </location>
</feature>
<feature type="transmembrane region" description="Helical" evidence="1">
    <location>
        <begin position="6"/>
        <end position="27"/>
    </location>
</feature>
<evidence type="ECO:0000313" key="3">
    <source>
        <dbReference type="Proteomes" id="UP001223586"/>
    </source>
</evidence>
<keyword evidence="1" id="KW-0812">Transmembrane</keyword>
<feature type="transmembrane region" description="Helical" evidence="1">
    <location>
        <begin position="39"/>
        <end position="58"/>
    </location>
</feature>
<comment type="caution">
    <text evidence="2">The sequence shown here is derived from an EMBL/GenBank/DDBJ whole genome shotgun (WGS) entry which is preliminary data.</text>
</comment>